<dbReference type="InterPro" id="IPR009057">
    <property type="entry name" value="Homeodomain-like_sf"/>
</dbReference>
<accession>A0A6N7IXU0</accession>
<evidence type="ECO:0000259" key="3">
    <source>
        <dbReference type="PROSITE" id="PS50977"/>
    </source>
</evidence>
<dbReference type="InterPro" id="IPR050624">
    <property type="entry name" value="HTH-type_Tx_Regulator"/>
</dbReference>
<comment type="caution">
    <text evidence="4">The sequence shown here is derived from an EMBL/GenBank/DDBJ whole genome shotgun (WGS) entry which is preliminary data.</text>
</comment>
<gene>
    <name evidence="4" type="ORF">FRC54_04340</name>
</gene>
<proteinExistence type="predicted"/>
<dbReference type="InterPro" id="IPR001647">
    <property type="entry name" value="HTH_TetR"/>
</dbReference>
<feature type="domain" description="HTH tetR-type" evidence="3">
    <location>
        <begin position="18"/>
        <end position="78"/>
    </location>
</feature>
<dbReference type="Gene3D" id="1.10.357.10">
    <property type="entry name" value="Tetracycline Repressor, domain 2"/>
    <property type="match status" value="1"/>
</dbReference>
<dbReference type="Proteomes" id="UP000460257">
    <property type="component" value="Unassembled WGS sequence"/>
</dbReference>
<dbReference type="Pfam" id="PF00440">
    <property type="entry name" value="TetR_N"/>
    <property type="match status" value="1"/>
</dbReference>
<evidence type="ECO:0000256" key="1">
    <source>
        <dbReference type="ARBA" id="ARBA00023125"/>
    </source>
</evidence>
<evidence type="ECO:0000313" key="5">
    <source>
        <dbReference type="Proteomes" id="UP000460257"/>
    </source>
</evidence>
<name>A0A6N7IXU0_9FIRM</name>
<dbReference type="PANTHER" id="PTHR43479:SF11">
    <property type="entry name" value="ACREF_ENVCD OPERON REPRESSOR-RELATED"/>
    <property type="match status" value="1"/>
</dbReference>
<dbReference type="GO" id="GO:0003677">
    <property type="term" value="F:DNA binding"/>
    <property type="evidence" value="ECO:0007669"/>
    <property type="project" value="UniProtKB-UniRule"/>
</dbReference>
<dbReference type="PROSITE" id="PS50977">
    <property type="entry name" value="HTH_TETR_2"/>
    <property type="match status" value="1"/>
</dbReference>
<dbReference type="SUPFAM" id="SSF46689">
    <property type="entry name" value="Homeodomain-like"/>
    <property type="match status" value="1"/>
</dbReference>
<dbReference type="PANTHER" id="PTHR43479">
    <property type="entry name" value="ACREF/ENVCD OPERON REPRESSOR-RELATED"/>
    <property type="match status" value="1"/>
</dbReference>
<organism evidence="4 5">
    <name type="scientific">Candidatus Weimeria bifida</name>
    <dbReference type="NCBI Taxonomy" id="2599074"/>
    <lineage>
        <taxon>Bacteria</taxon>
        <taxon>Bacillati</taxon>
        <taxon>Bacillota</taxon>
        <taxon>Clostridia</taxon>
        <taxon>Lachnospirales</taxon>
        <taxon>Lachnospiraceae</taxon>
        <taxon>Candidatus Weimeria</taxon>
    </lineage>
</organism>
<dbReference type="AlphaFoldDB" id="A0A6N7IXU0"/>
<sequence length="181" mass="21529">MVQTRRKCHIMGNKERNSYVRNAITDALLEMLKTRDLSAITIGEITEKAQVSRNSFYRNFASKEDIIRQRILTYLNEWRNRMKSEKSADQKHIYFILFDIAEQHKDFFLLLRDTNLLYLLQDEFFKNFGPTDEDNEIAAYSKAFFTYSTYGFLETWIRRGMSRTAKEMKKMLDQGASDKDL</sequence>
<evidence type="ECO:0000256" key="2">
    <source>
        <dbReference type="PROSITE-ProRule" id="PRU00335"/>
    </source>
</evidence>
<dbReference type="EMBL" id="VOGC01000003">
    <property type="protein sequence ID" value="MQN01164.1"/>
    <property type="molecule type" value="Genomic_DNA"/>
</dbReference>
<reference evidence="4" key="1">
    <citation type="journal article" date="2020" name="Appl. Environ. Microbiol.">
        <title>Medium-Chain Fatty Acid Synthesis by 'Candidatus Weimeria bifida' gen. nov., sp. nov., and 'Candidatus Pseudoramibacter fermentans' sp. nov.</title>
        <authorList>
            <person name="Scarborough M.J."/>
            <person name="Myers K.S."/>
            <person name="Donohue T.J."/>
            <person name="Noguera D.R."/>
        </authorList>
    </citation>
    <scope>NUCLEOTIDE SEQUENCE</scope>
    <source>
        <strain evidence="4">LCO1.1</strain>
    </source>
</reference>
<evidence type="ECO:0000313" key="4">
    <source>
        <dbReference type="EMBL" id="MQN01164.1"/>
    </source>
</evidence>
<keyword evidence="5" id="KW-1185">Reference proteome</keyword>
<keyword evidence="1 2" id="KW-0238">DNA-binding</keyword>
<feature type="DNA-binding region" description="H-T-H motif" evidence="2">
    <location>
        <begin position="41"/>
        <end position="60"/>
    </location>
</feature>
<protein>
    <submittedName>
        <fullName evidence="4">TetR/AcrR family transcriptional regulator</fullName>
    </submittedName>
</protein>